<dbReference type="PANTHER" id="PTHR43586:SF4">
    <property type="entry name" value="ISOPENICILLIN N EPIMERASE"/>
    <property type="match status" value="1"/>
</dbReference>
<comment type="caution">
    <text evidence="3">The sequence shown here is derived from an EMBL/GenBank/DDBJ whole genome shotgun (WGS) entry which is preliminary data.</text>
</comment>
<name>A0A9X2WRK4_9GAMM</name>
<sequence>MFADYKKDFYLAGPGYLLNHSVGRPLKSTEQVFKEAFFAPWQESGREPWGQWLSVIDDFTFALSKLFNGHQKDFCPQVNLSSALTKIVMSLDRLNREHAVVLMSEIDFPSMGFALKKALPASCEVRFIPKGLDVTDPNVWDAHISRDVDLVFVSHAYSNTGQQAPLANIFTIARERGCLSLVDVAQSAGIIPLDLARLQPDFLIGSSVKWLCGGPGAAYLWVNPAILDSCQPKDVGWFSHENPFEFDIHDFRYQHSAMRFWGGTPSIAPYAIAAHSIHYLAGLGIPLLRKCNQQLIDAVAQELEHEFVSPRDVEKRSGTLILQFGEQQHQIMTALANANISVDARSMGIRISPHIYNNMADIKLLLDVIKANR</sequence>
<dbReference type="EMBL" id="JAMTCC010000003">
    <property type="protein sequence ID" value="MCT7944263.1"/>
    <property type="molecule type" value="Genomic_DNA"/>
</dbReference>
<keyword evidence="3" id="KW-0032">Aminotransferase</keyword>
<keyword evidence="4" id="KW-1185">Reference proteome</keyword>
<evidence type="ECO:0000313" key="3">
    <source>
        <dbReference type="EMBL" id="MCT7944263.1"/>
    </source>
</evidence>
<dbReference type="InterPro" id="IPR015421">
    <property type="entry name" value="PyrdxlP-dep_Trfase_major"/>
</dbReference>
<keyword evidence="1" id="KW-0663">Pyridoxal phosphate</keyword>
<dbReference type="InterPro" id="IPR015422">
    <property type="entry name" value="PyrdxlP-dep_Trfase_small"/>
</dbReference>
<protein>
    <submittedName>
        <fullName evidence="3">Aminotransferase class V-fold PLP-dependent enzyme</fullName>
    </submittedName>
</protein>
<evidence type="ECO:0000313" key="4">
    <source>
        <dbReference type="Proteomes" id="UP001155604"/>
    </source>
</evidence>
<feature type="domain" description="Aminotransferase class V" evidence="2">
    <location>
        <begin position="83"/>
        <end position="362"/>
    </location>
</feature>
<evidence type="ECO:0000259" key="2">
    <source>
        <dbReference type="Pfam" id="PF00266"/>
    </source>
</evidence>
<dbReference type="Gene3D" id="3.40.640.10">
    <property type="entry name" value="Type I PLP-dependent aspartate aminotransferase-like (Major domain)"/>
    <property type="match status" value="1"/>
</dbReference>
<dbReference type="GO" id="GO:0008483">
    <property type="term" value="F:transaminase activity"/>
    <property type="evidence" value="ECO:0007669"/>
    <property type="project" value="UniProtKB-KW"/>
</dbReference>
<dbReference type="RefSeq" id="WP_261271715.1">
    <property type="nucleotide sequence ID" value="NZ_JAMTCC010000003.1"/>
</dbReference>
<dbReference type="AlphaFoldDB" id="A0A9X2WRK4"/>
<dbReference type="Proteomes" id="UP001155604">
    <property type="component" value="Unassembled WGS sequence"/>
</dbReference>
<dbReference type="Pfam" id="PF00266">
    <property type="entry name" value="Aminotran_5"/>
    <property type="match status" value="1"/>
</dbReference>
<dbReference type="InterPro" id="IPR015424">
    <property type="entry name" value="PyrdxlP-dep_Trfase"/>
</dbReference>
<keyword evidence="3" id="KW-0808">Transferase</keyword>
<dbReference type="InterPro" id="IPR000192">
    <property type="entry name" value="Aminotrans_V_dom"/>
</dbReference>
<organism evidence="3 4">
    <name type="scientific">Shewanella septentrionalis</name>
    <dbReference type="NCBI Taxonomy" id="2952223"/>
    <lineage>
        <taxon>Bacteria</taxon>
        <taxon>Pseudomonadati</taxon>
        <taxon>Pseudomonadota</taxon>
        <taxon>Gammaproteobacteria</taxon>
        <taxon>Alteromonadales</taxon>
        <taxon>Shewanellaceae</taxon>
        <taxon>Shewanella</taxon>
    </lineage>
</organism>
<dbReference type="Gene3D" id="3.90.1150.10">
    <property type="entry name" value="Aspartate Aminotransferase, domain 1"/>
    <property type="match status" value="1"/>
</dbReference>
<proteinExistence type="predicted"/>
<reference evidence="3" key="1">
    <citation type="journal article" date="2023" name="Int. J. Syst. Evol. Microbiol.">
        <title>&lt;i&gt;Shewanella septentrionalis&lt;/i&gt; sp. nov. and &lt;i&gt;Shewanella holmiensis&lt;/i&gt; sp. nov., isolated from Baltic Sea water and sediments.</title>
        <authorList>
            <person name="Martin-Rodriguez A.J."/>
            <person name="Thorell K."/>
            <person name="Joffre E."/>
            <person name="Jensie-Markopoulos S."/>
            <person name="Moore E.R.B."/>
            <person name="Sjoling A."/>
        </authorList>
    </citation>
    <scope>NUCLEOTIDE SEQUENCE</scope>
    <source>
        <strain evidence="3">SP1W3</strain>
    </source>
</reference>
<dbReference type="PANTHER" id="PTHR43586">
    <property type="entry name" value="CYSTEINE DESULFURASE"/>
    <property type="match status" value="1"/>
</dbReference>
<gene>
    <name evidence="3" type="ORF">NE536_02650</name>
</gene>
<evidence type="ECO:0000256" key="1">
    <source>
        <dbReference type="ARBA" id="ARBA00022898"/>
    </source>
</evidence>
<accession>A0A9X2WRK4</accession>
<dbReference type="SUPFAM" id="SSF53383">
    <property type="entry name" value="PLP-dependent transferases"/>
    <property type="match status" value="1"/>
</dbReference>